<proteinExistence type="predicted"/>
<protein>
    <submittedName>
        <fullName evidence="2">Uncharacterized protein</fullName>
    </submittedName>
</protein>
<name>A0A835RX07_VANPL</name>
<evidence type="ECO:0000313" key="2">
    <source>
        <dbReference type="EMBL" id="KAG0499834.1"/>
    </source>
</evidence>
<evidence type="ECO:0000313" key="3">
    <source>
        <dbReference type="Proteomes" id="UP000636800"/>
    </source>
</evidence>
<accession>A0A835RX07</accession>
<feature type="transmembrane region" description="Helical" evidence="1">
    <location>
        <begin position="12"/>
        <end position="34"/>
    </location>
</feature>
<dbReference type="EMBL" id="JADCNL010000001">
    <property type="protein sequence ID" value="KAG0499834.1"/>
    <property type="molecule type" value="Genomic_DNA"/>
</dbReference>
<keyword evidence="3" id="KW-1185">Reference proteome</keyword>
<gene>
    <name evidence="2" type="ORF">HPP92_004525</name>
</gene>
<keyword evidence="1" id="KW-0812">Transmembrane</keyword>
<evidence type="ECO:0000256" key="1">
    <source>
        <dbReference type="SAM" id="Phobius"/>
    </source>
</evidence>
<dbReference type="AlphaFoldDB" id="A0A835RX07"/>
<keyword evidence="1" id="KW-1133">Transmembrane helix</keyword>
<organism evidence="2 3">
    <name type="scientific">Vanilla planifolia</name>
    <name type="common">Vanilla</name>
    <dbReference type="NCBI Taxonomy" id="51239"/>
    <lineage>
        <taxon>Eukaryota</taxon>
        <taxon>Viridiplantae</taxon>
        <taxon>Streptophyta</taxon>
        <taxon>Embryophyta</taxon>
        <taxon>Tracheophyta</taxon>
        <taxon>Spermatophyta</taxon>
        <taxon>Magnoliopsida</taxon>
        <taxon>Liliopsida</taxon>
        <taxon>Asparagales</taxon>
        <taxon>Orchidaceae</taxon>
        <taxon>Vanilloideae</taxon>
        <taxon>Vanilleae</taxon>
        <taxon>Vanilla</taxon>
    </lineage>
</organism>
<dbReference type="Proteomes" id="UP000636800">
    <property type="component" value="Chromosome 1"/>
</dbReference>
<comment type="caution">
    <text evidence="2">The sequence shown here is derived from an EMBL/GenBank/DDBJ whole genome shotgun (WGS) entry which is preliminary data.</text>
</comment>
<reference evidence="2 3" key="1">
    <citation type="journal article" date="2020" name="Nat. Food">
        <title>A phased Vanilla planifolia genome enables genetic improvement of flavour and production.</title>
        <authorList>
            <person name="Hasing T."/>
            <person name="Tang H."/>
            <person name="Brym M."/>
            <person name="Khazi F."/>
            <person name="Huang T."/>
            <person name="Chambers A.H."/>
        </authorList>
    </citation>
    <scope>NUCLEOTIDE SEQUENCE [LARGE SCALE GENOMIC DNA]</scope>
    <source>
        <tissue evidence="2">Leaf</tissue>
    </source>
</reference>
<sequence length="75" mass="7891">MSTPWRRPAACPIPGVVIVFAVAIAFFTGQAFAIRRSPDGFSGNSFEDASRRAFGTLSCLMARLPGGPSPRGPGH</sequence>
<keyword evidence="1" id="KW-0472">Membrane</keyword>